<dbReference type="AlphaFoldDB" id="A0A4Q5LYU2"/>
<name>A0A4Q5LYU2_9BACT</name>
<dbReference type="Proteomes" id="UP000293162">
    <property type="component" value="Unassembled WGS sequence"/>
</dbReference>
<dbReference type="OrthoDB" id="893763at2"/>
<evidence type="ECO:0000313" key="1">
    <source>
        <dbReference type="EMBL" id="RYU94859.1"/>
    </source>
</evidence>
<proteinExistence type="predicted"/>
<accession>A0A4Q5LYU2</accession>
<evidence type="ECO:0000313" key="2">
    <source>
        <dbReference type="Proteomes" id="UP000293162"/>
    </source>
</evidence>
<comment type="caution">
    <text evidence="1">The sequence shown here is derived from an EMBL/GenBank/DDBJ whole genome shotgun (WGS) entry which is preliminary data.</text>
</comment>
<keyword evidence="2" id="KW-1185">Reference proteome</keyword>
<dbReference type="EMBL" id="SEWF01000020">
    <property type="protein sequence ID" value="RYU94859.1"/>
    <property type="molecule type" value="Genomic_DNA"/>
</dbReference>
<sequence>MKEIINIEKLSKVNVFKVPEGYFDTLSMSIQERIRFSEEPVVNFGKKQNFGVPENYFDTLSSRIMNRIAGLEKQEIRLENLPKVNVFKVPQGYFENTEESIRAQVRVESIERKNIFEVPDGYFDELTGRILSKTQQETKVIQVNWWQKGRTMWAAAASIVLLIGLGFAVPQFSQSDSEAAFESLSKEEINSYLATQDLGNLEYEAITTNTAPLPKEFETKMIDDLNINKKDILEHLESQDIEEDI</sequence>
<protein>
    <submittedName>
        <fullName evidence="1">Uncharacterized protein</fullName>
    </submittedName>
</protein>
<reference evidence="1 2" key="1">
    <citation type="submission" date="2019-02" db="EMBL/GenBank/DDBJ databases">
        <title>Bacterial novel species Emticicia sp. 17J42-9 isolated from soil.</title>
        <authorList>
            <person name="Jung H.-Y."/>
        </authorList>
    </citation>
    <scope>NUCLEOTIDE SEQUENCE [LARGE SCALE GENOMIC DNA]</scope>
    <source>
        <strain evidence="1 2">17J42-9</strain>
    </source>
</reference>
<gene>
    <name evidence="1" type="ORF">EWM59_14290</name>
</gene>
<organism evidence="1 2">
    <name type="scientific">Emticicia agri</name>
    <dbReference type="NCBI Taxonomy" id="2492393"/>
    <lineage>
        <taxon>Bacteria</taxon>
        <taxon>Pseudomonadati</taxon>
        <taxon>Bacteroidota</taxon>
        <taxon>Cytophagia</taxon>
        <taxon>Cytophagales</taxon>
        <taxon>Leadbetterellaceae</taxon>
        <taxon>Emticicia</taxon>
    </lineage>
</organism>
<dbReference type="RefSeq" id="WP_130021690.1">
    <property type="nucleotide sequence ID" value="NZ_SEWF01000020.1"/>
</dbReference>